<reference evidence="5 6" key="1">
    <citation type="submission" date="2018-12" db="EMBL/GenBank/DDBJ databases">
        <title>Corynebacterium sanguinis sp. nov., a clinically-associated and environmental corynebacterium.</title>
        <authorList>
            <person name="Gonzales-Siles L."/>
            <person name="Jaen-Luchoro D."/>
            <person name="Cardew S."/>
            <person name="Inganas E."/>
            <person name="Ohlen M."/>
            <person name="Jensie-Markopolous S."/>
            <person name="Pinyeiro-Iglesias B."/>
            <person name="Molin K."/>
            <person name="Skovbjerg S."/>
            <person name="Svensson-Stadler L."/>
            <person name="Funke G."/>
            <person name="Moore E.R.B."/>
        </authorList>
    </citation>
    <scope>NUCLEOTIDE SEQUENCE [LARGE SCALE GENOMIC DNA]</scope>
    <source>
        <strain evidence="5 6">58734</strain>
    </source>
</reference>
<evidence type="ECO:0000313" key="7">
    <source>
        <dbReference type="Proteomes" id="UP000580709"/>
    </source>
</evidence>
<dbReference type="SUPFAM" id="SSF55486">
    <property type="entry name" value="Metalloproteases ('zincins'), catalytic domain"/>
    <property type="match status" value="1"/>
</dbReference>
<dbReference type="OrthoDB" id="9779865at2"/>
<feature type="region of interest" description="Disordered" evidence="1">
    <location>
        <begin position="63"/>
        <end position="99"/>
    </location>
</feature>
<accession>A0A6C1U588</accession>
<keyword evidence="2" id="KW-1133">Transmembrane helix</keyword>
<feature type="compositionally biased region" description="Basic and acidic residues" evidence="1">
    <location>
        <begin position="68"/>
        <end position="89"/>
    </location>
</feature>
<organism evidence="5 6">
    <name type="scientific">Corynebacterium sanguinis</name>
    <dbReference type="NCBI Taxonomy" id="2594913"/>
    <lineage>
        <taxon>Bacteria</taxon>
        <taxon>Bacillati</taxon>
        <taxon>Actinomycetota</taxon>
        <taxon>Actinomycetes</taxon>
        <taxon>Mycobacteriales</taxon>
        <taxon>Corynebacteriaceae</taxon>
        <taxon>Corynebacterium</taxon>
    </lineage>
</organism>
<proteinExistence type="predicted"/>
<dbReference type="GeneID" id="74901008"/>
<feature type="transmembrane region" description="Helical" evidence="2">
    <location>
        <begin position="34"/>
        <end position="53"/>
    </location>
</feature>
<evidence type="ECO:0000313" key="6">
    <source>
        <dbReference type="Proteomes" id="UP000336646"/>
    </source>
</evidence>
<keyword evidence="2" id="KW-0472">Membrane</keyword>
<sequence>MTHRHGHEPHPRPETREKEPSFFVRFAREYGWRAYAIPVLAVLTVFVLVNMVSNPGEAVVASPVADTSDSRQGDSAHNHEASPAREPAKLPEGSVGLEDLPPGGPFTERGEGTFRTIGAPGAAAGRGEELVLRYIVEVENGLDTSLYGGDDAFAALVDATLADPRGWTNDPRFGFEHVAADQNPDLKIQLTSPGTTKANCGGDLGLETSCRTMATGVSTVVINEARWVRGAAPFEGDLGRYRQYLVNHEVGHALGFAEHVPCPENGALAPTMMQQTLSLNNAELHSLDHDEVYPDTNETCLANPWPYPRPAVL</sequence>
<evidence type="ECO:0000256" key="2">
    <source>
        <dbReference type="SAM" id="Phobius"/>
    </source>
</evidence>
<dbReference type="EMBL" id="JACEOR010000259">
    <property type="protein sequence ID" value="MBA4505017.1"/>
    <property type="molecule type" value="Genomic_DNA"/>
</dbReference>
<evidence type="ECO:0000256" key="1">
    <source>
        <dbReference type="SAM" id="MobiDB-lite"/>
    </source>
</evidence>
<dbReference type="RefSeq" id="WP_136652939.1">
    <property type="nucleotide sequence ID" value="NZ_CP038157.1"/>
</dbReference>
<keyword evidence="7" id="KW-1185">Reference proteome</keyword>
<feature type="domain" description="DUF3152" evidence="3">
    <location>
        <begin position="100"/>
        <end position="308"/>
    </location>
</feature>
<evidence type="ECO:0000313" key="5">
    <source>
        <dbReference type="EMBL" id="TVS30382.1"/>
    </source>
</evidence>
<reference evidence="4 7" key="2">
    <citation type="submission" date="2020-07" db="EMBL/GenBank/DDBJ databases">
        <authorList>
            <person name="Khare M."/>
        </authorList>
    </citation>
    <scope>NUCLEOTIDE SEQUENCE [LARGE SCALE GENOMIC DNA]</scope>
    <source>
        <strain evidence="4 7">P8776</strain>
    </source>
</reference>
<gene>
    <name evidence="5" type="ORF">EKI59_00945</name>
    <name evidence="4" type="ORF">H0H28_06695</name>
</gene>
<dbReference type="Proteomes" id="UP000336646">
    <property type="component" value="Unassembled WGS sequence"/>
</dbReference>
<dbReference type="EMBL" id="RXIR01000001">
    <property type="protein sequence ID" value="TVS30382.1"/>
    <property type="molecule type" value="Genomic_DNA"/>
</dbReference>
<name>A0A6C1U588_9CORY</name>
<dbReference type="AlphaFoldDB" id="A0A6C1U588"/>
<dbReference type="InterPro" id="IPR022603">
    <property type="entry name" value="DUF3152"/>
</dbReference>
<comment type="caution">
    <text evidence="5">The sequence shown here is derived from an EMBL/GenBank/DDBJ whole genome shotgun (WGS) entry which is preliminary data.</text>
</comment>
<protein>
    <submittedName>
        <fullName evidence="5">DUF3152 domain-containing protein</fullName>
    </submittedName>
</protein>
<dbReference type="Proteomes" id="UP000580709">
    <property type="component" value="Unassembled WGS sequence"/>
</dbReference>
<evidence type="ECO:0000313" key="4">
    <source>
        <dbReference type="EMBL" id="MBA4505017.1"/>
    </source>
</evidence>
<dbReference type="Pfam" id="PF11350">
    <property type="entry name" value="DUF3152"/>
    <property type="match status" value="1"/>
</dbReference>
<evidence type="ECO:0000259" key="3">
    <source>
        <dbReference type="Pfam" id="PF11350"/>
    </source>
</evidence>
<keyword evidence="2" id="KW-0812">Transmembrane</keyword>